<dbReference type="RefSeq" id="WP_007475307.1">
    <property type="nucleotide sequence ID" value="NZ_ABCJ01000009.1"/>
</dbReference>
<keyword evidence="1" id="KW-0689">Ribosomal protein</keyword>
<accession>A0AAI9AGD6</accession>
<dbReference type="EMBL" id="ABCJ01000009">
    <property type="protein sequence ID" value="EDM23143.1"/>
    <property type="molecule type" value="Genomic_DNA"/>
</dbReference>
<comment type="caution">
    <text evidence="1">The sequence shown here is derived from an EMBL/GenBank/DDBJ whole genome shotgun (WGS) entry which is preliminary data.</text>
</comment>
<sequence length="48" mass="5736">MIRNIEIMEFLNIFKITDLVGIGIKNLKIKYFKATISFRKKTIYQVEL</sequence>
<dbReference type="AlphaFoldDB" id="A0AAI9AGD6"/>
<organism evidence="1 2">
    <name type="scientific">Caminibacter mediatlanticus TB-2</name>
    <dbReference type="NCBI Taxonomy" id="391592"/>
    <lineage>
        <taxon>Bacteria</taxon>
        <taxon>Pseudomonadati</taxon>
        <taxon>Campylobacterota</taxon>
        <taxon>Epsilonproteobacteria</taxon>
        <taxon>Nautiliales</taxon>
        <taxon>Nautiliaceae</taxon>
        <taxon>Caminibacter</taxon>
    </lineage>
</organism>
<proteinExistence type="predicted"/>
<evidence type="ECO:0000313" key="2">
    <source>
        <dbReference type="Proteomes" id="UP000003288"/>
    </source>
</evidence>
<protein>
    <submittedName>
        <fullName evidence="1">30S ribosomal protein S7</fullName>
    </submittedName>
</protein>
<dbReference type="Proteomes" id="UP000003288">
    <property type="component" value="Unassembled WGS sequence"/>
</dbReference>
<gene>
    <name evidence="1" type="ORF">CMTB2_05907</name>
</gene>
<name>A0AAI9AGD6_9BACT</name>
<keyword evidence="1" id="KW-0687">Ribonucleoprotein</keyword>
<dbReference type="GO" id="GO:0005840">
    <property type="term" value="C:ribosome"/>
    <property type="evidence" value="ECO:0007669"/>
    <property type="project" value="UniProtKB-KW"/>
</dbReference>
<reference evidence="1 2" key="1">
    <citation type="journal article" date="2011" name="Stand. Genomic Sci.">
        <title>Draft genome sequence of Caminibacter mediatlanticus strain TB-2, an epsilonproteobacterium isolated from a deep-sea hydrothermal vent.</title>
        <authorList>
            <person name="Giovannelli D."/>
            <person name="Ferriera S."/>
            <person name="Johnson J."/>
            <person name="Kravitz S."/>
            <person name="Perez-Rodriguez I."/>
            <person name="Ricci J."/>
            <person name="O'Brien C."/>
            <person name="Voordeckers J.W."/>
            <person name="Bini E."/>
            <person name="Vetriani C."/>
        </authorList>
    </citation>
    <scope>NUCLEOTIDE SEQUENCE [LARGE SCALE GENOMIC DNA]</scope>
    <source>
        <strain evidence="1 2">TB-2</strain>
    </source>
</reference>
<evidence type="ECO:0000313" key="1">
    <source>
        <dbReference type="EMBL" id="EDM23143.1"/>
    </source>
</evidence>